<dbReference type="GO" id="GO:0003700">
    <property type="term" value="F:DNA-binding transcription factor activity"/>
    <property type="evidence" value="ECO:0007669"/>
    <property type="project" value="InterPro"/>
</dbReference>
<dbReference type="PROSITE" id="PS00552">
    <property type="entry name" value="HTH_MERR_1"/>
    <property type="match status" value="1"/>
</dbReference>
<evidence type="ECO:0000256" key="2">
    <source>
        <dbReference type="ARBA" id="ARBA00023125"/>
    </source>
</evidence>
<dbReference type="SMART" id="SM00422">
    <property type="entry name" value="HTH_MERR"/>
    <property type="match status" value="1"/>
</dbReference>
<dbReference type="PRINTS" id="PR00040">
    <property type="entry name" value="HTHMERR"/>
</dbReference>
<sequence>MNIGEAAAASGVSEKMIRHYESIGLIARPARSPAGYRSFDARNVHELRFVHRARSLGFSLEEIRRLLKLWRDERRSSADVRRIAQRHADELGDRIDAMRAMQRALLDLVACCRAKDSMGARPDCPILDDLAAIDAPKKSARKRTVSKR</sequence>
<proteinExistence type="predicted"/>
<dbReference type="InterPro" id="IPR000551">
    <property type="entry name" value="MerR-type_HTH_dom"/>
</dbReference>
<evidence type="ECO:0000259" key="4">
    <source>
        <dbReference type="PROSITE" id="PS50937"/>
    </source>
</evidence>
<dbReference type="SUPFAM" id="SSF46955">
    <property type="entry name" value="Putative DNA-binding domain"/>
    <property type="match status" value="1"/>
</dbReference>
<dbReference type="EMBL" id="BOPV01000001">
    <property type="protein sequence ID" value="GIL39411.1"/>
    <property type="molecule type" value="Genomic_DNA"/>
</dbReference>
<dbReference type="AlphaFoldDB" id="A0A8S8XC46"/>
<gene>
    <name evidence="5" type="ORF">TMPK1_16480</name>
</gene>
<dbReference type="PROSITE" id="PS50937">
    <property type="entry name" value="HTH_MERR_2"/>
    <property type="match status" value="1"/>
</dbReference>
<dbReference type="InterPro" id="IPR015358">
    <property type="entry name" value="Tscrpt_reg_MerR_DNA-bd"/>
</dbReference>
<dbReference type="Pfam" id="PF00376">
    <property type="entry name" value="MerR"/>
    <property type="match status" value="1"/>
</dbReference>
<keyword evidence="6" id="KW-1185">Reference proteome</keyword>
<comment type="caution">
    <text evidence="5">The sequence shown here is derived from an EMBL/GenBank/DDBJ whole genome shotgun (WGS) entry which is preliminary data.</text>
</comment>
<keyword evidence="1" id="KW-0805">Transcription regulation</keyword>
<dbReference type="PANTHER" id="PTHR30204">
    <property type="entry name" value="REDOX-CYCLING DRUG-SENSING TRANSCRIPTIONAL ACTIVATOR SOXR"/>
    <property type="match status" value="1"/>
</dbReference>
<dbReference type="GO" id="GO:0003677">
    <property type="term" value="F:DNA binding"/>
    <property type="evidence" value="ECO:0007669"/>
    <property type="project" value="UniProtKB-KW"/>
</dbReference>
<evidence type="ECO:0000313" key="6">
    <source>
        <dbReference type="Proteomes" id="UP000681075"/>
    </source>
</evidence>
<feature type="domain" description="HTH merR-type" evidence="4">
    <location>
        <begin position="1"/>
        <end position="69"/>
    </location>
</feature>
<dbReference type="InterPro" id="IPR009061">
    <property type="entry name" value="DNA-bd_dom_put_sf"/>
</dbReference>
<accession>A0A8S8XC46</accession>
<dbReference type="Pfam" id="PF09278">
    <property type="entry name" value="MerR-DNA-bind"/>
    <property type="match status" value="1"/>
</dbReference>
<evidence type="ECO:0000256" key="3">
    <source>
        <dbReference type="ARBA" id="ARBA00023163"/>
    </source>
</evidence>
<evidence type="ECO:0000256" key="1">
    <source>
        <dbReference type="ARBA" id="ARBA00023015"/>
    </source>
</evidence>
<dbReference type="Gene3D" id="1.10.1660.10">
    <property type="match status" value="1"/>
</dbReference>
<dbReference type="Proteomes" id="UP000681075">
    <property type="component" value="Unassembled WGS sequence"/>
</dbReference>
<keyword evidence="3" id="KW-0804">Transcription</keyword>
<protein>
    <submittedName>
        <fullName evidence="5">Cu(I)-responsive transcriptional regulator</fullName>
    </submittedName>
</protein>
<keyword evidence="2" id="KW-0238">DNA-binding</keyword>
<name>A0A8S8XC46_9PROT</name>
<dbReference type="PANTHER" id="PTHR30204:SF94">
    <property type="entry name" value="HEAVY METAL-DEPENDENT TRANSCRIPTIONAL REGULATOR HI_0293-RELATED"/>
    <property type="match status" value="1"/>
</dbReference>
<dbReference type="InterPro" id="IPR047057">
    <property type="entry name" value="MerR_fam"/>
</dbReference>
<organism evidence="5 6">
    <name type="scientific">Roseiterribacter gracilis</name>
    <dbReference type="NCBI Taxonomy" id="2812848"/>
    <lineage>
        <taxon>Bacteria</taxon>
        <taxon>Pseudomonadati</taxon>
        <taxon>Pseudomonadota</taxon>
        <taxon>Alphaproteobacteria</taxon>
        <taxon>Rhodospirillales</taxon>
        <taxon>Roseiterribacteraceae</taxon>
        <taxon>Roseiterribacter</taxon>
    </lineage>
</organism>
<dbReference type="RefSeq" id="WP_420242516.1">
    <property type="nucleotide sequence ID" value="NZ_BOPV01000001.1"/>
</dbReference>
<evidence type="ECO:0000313" key="5">
    <source>
        <dbReference type="EMBL" id="GIL39411.1"/>
    </source>
</evidence>
<reference evidence="5" key="1">
    <citation type="submission" date="2021-02" db="EMBL/GenBank/DDBJ databases">
        <title>Genome sequence of Rhodospirillales sp. strain TMPK1 isolated from soil.</title>
        <authorList>
            <person name="Nakai R."/>
            <person name="Kusada H."/>
            <person name="Tamaki H."/>
        </authorList>
    </citation>
    <scope>NUCLEOTIDE SEQUENCE</scope>
    <source>
        <strain evidence="5">TMPK1</strain>
    </source>
</reference>